<reference evidence="1 2" key="1">
    <citation type="submission" date="2022-01" db="EMBL/GenBank/DDBJ databases">
        <authorList>
            <person name="Xiong W."/>
            <person name="Schranz E."/>
        </authorList>
    </citation>
    <scope>NUCLEOTIDE SEQUENCE [LARGE SCALE GENOMIC DNA]</scope>
</reference>
<sequence>MVRENVNHKLEELKVDVSKDLRELDNKYSSLLEKVDIIADGVTTFVKTHQSFDHKFDEKATAAVTSFGKLTTLLEELKGIVSKSSSSSIFTPEFLDQKFRYFEATIQKMLAPLSQFVTILPTNASPVITGVQGGEKEGVGKGANVCEKTNEETKVVGKVFKTQIPTTKPIFSKAEPVIATTVTTRPITKGIVIGSTGEGEVVRNLRKLQQLQTEGKQFLVEKMKEERNAEIEAEMEKQSHIQGILMLRASDPPRMNKGDPTRLHSYENIEARVA</sequence>
<keyword evidence="2" id="KW-1185">Reference proteome</keyword>
<gene>
    <name evidence="1" type="ORF">LVIROSA_LOCUS29948</name>
</gene>
<organism evidence="1 2">
    <name type="scientific">Lactuca virosa</name>
    <dbReference type="NCBI Taxonomy" id="75947"/>
    <lineage>
        <taxon>Eukaryota</taxon>
        <taxon>Viridiplantae</taxon>
        <taxon>Streptophyta</taxon>
        <taxon>Embryophyta</taxon>
        <taxon>Tracheophyta</taxon>
        <taxon>Spermatophyta</taxon>
        <taxon>Magnoliopsida</taxon>
        <taxon>eudicotyledons</taxon>
        <taxon>Gunneridae</taxon>
        <taxon>Pentapetalae</taxon>
        <taxon>asterids</taxon>
        <taxon>campanulids</taxon>
        <taxon>Asterales</taxon>
        <taxon>Asteraceae</taxon>
        <taxon>Cichorioideae</taxon>
        <taxon>Cichorieae</taxon>
        <taxon>Lactucinae</taxon>
        <taxon>Lactuca</taxon>
    </lineage>
</organism>
<evidence type="ECO:0000313" key="1">
    <source>
        <dbReference type="EMBL" id="CAH1444082.1"/>
    </source>
</evidence>
<dbReference type="AlphaFoldDB" id="A0AAU9P1E0"/>
<dbReference type="EMBL" id="CAKMRJ010005523">
    <property type="protein sequence ID" value="CAH1444082.1"/>
    <property type="molecule type" value="Genomic_DNA"/>
</dbReference>
<accession>A0AAU9P1E0</accession>
<protein>
    <submittedName>
        <fullName evidence="1">Uncharacterized protein</fullName>
    </submittedName>
</protein>
<comment type="caution">
    <text evidence="1">The sequence shown here is derived from an EMBL/GenBank/DDBJ whole genome shotgun (WGS) entry which is preliminary data.</text>
</comment>
<name>A0AAU9P1E0_9ASTR</name>
<evidence type="ECO:0000313" key="2">
    <source>
        <dbReference type="Proteomes" id="UP001157418"/>
    </source>
</evidence>
<proteinExistence type="predicted"/>
<dbReference type="Proteomes" id="UP001157418">
    <property type="component" value="Unassembled WGS sequence"/>
</dbReference>